<keyword evidence="5" id="KW-0547">Nucleotide-binding</keyword>
<dbReference type="GO" id="GO:0016020">
    <property type="term" value="C:membrane"/>
    <property type="evidence" value="ECO:0007669"/>
    <property type="project" value="InterPro"/>
</dbReference>
<evidence type="ECO:0000256" key="9">
    <source>
        <dbReference type="SAM" id="Coils"/>
    </source>
</evidence>
<evidence type="ECO:0000256" key="10">
    <source>
        <dbReference type="SAM" id="Phobius"/>
    </source>
</evidence>
<proteinExistence type="predicted"/>
<evidence type="ECO:0000313" key="13">
    <source>
        <dbReference type="EMBL" id="RPE14126.1"/>
    </source>
</evidence>
<dbReference type="RefSeq" id="WP_123846640.1">
    <property type="nucleotide sequence ID" value="NZ_RPDH01000001.1"/>
</dbReference>
<keyword evidence="11" id="KW-0732">Signal</keyword>
<dbReference type="AlphaFoldDB" id="A0A3N4Q220"/>
<dbReference type="InterPro" id="IPR011712">
    <property type="entry name" value="Sig_transdc_His_kin_sub3_dim/P"/>
</dbReference>
<evidence type="ECO:0000256" key="4">
    <source>
        <dbReference type="ARBA" id="ARBA00022679"/>
    </source>
</evidence>
<name>A0A3N4Q220_9BACT</name>
<keyword evidence="4" id="KW-0808">Transferase</keyword>
<dbReference type="GO" id="GO:0000155">
    <property type="term" value="F:phosphorelay sensor kinase activity"/>
    <property type="evidence" value="ECO:0007669"/>
    <property type="project" value="InterPro"/>
</dbReference>
<evidence type="ECO:0000256" key="7">
    <source>
        <dbReference type="ARBA" id="ARBA00022840"/>
    </source>
</evidence>
<gene>
    <name evidence="13" type="ORF">EGT74_11645</name>
</gene>
<dbReference type="CDD" id="cd16917">
    <property type="entry name" value="HATPase_UhpB-NarQ-NarX-like"/>
    <property type="match status" value="1"/>
</dbReference>
<sequence length="669" mass="74788">MNFRRPCLLWLLLLLFHAGMAQPSSRKADSLRQLISVTKSDTARGNLLVMLSDVLRPTDSAGAFRAAAEALRLQTAQRFTIGIAKARFNFGRVYYAYSQLDSSEAQYKAGLATVAGDTSLAAVAIRAKLTGNLGGIYGQRGMAEKELEMILSVIPMLEQARDTLSLAVANFNVGAKFYNGEQFTKAYGYLLKGIAFHRHRPSPQLTDALIAAAWCASDLDSLDAMRRHLDEARQHLDTTDHSMLAQFDIAQGLYFFRTKQYAAAEKSYLHALKASPDPFPLNTANALDALHDLYAAQGRYQSAKKIMEQYLALSRRINWANNILHGLQRLSGLEEKMNNPAAALQYLREYVQLNDSLKKEESDVRLHSLEMKYRATEQEKKILVLENESKQQQLNLQRNRAYIFLLLAGLLVAVLAALLIFIVYRNRHRSARQKEQLHYREMENIRQAQRLDNFSAMLEGQEMERKRLARDLHDGLGGTMASIRLKTADIADEAARGGDAKALHRIVAELDGASQELRRIAHNMMPETLLRFGLEAALKDLCAAIPQNGINIVFQGFGIQPDLPQPHQIMIYRLVQELVNNAVRHAGARNILVQCLQRDHELSVTVEDDGKGFDTNAPIPENSMGLQNIQARVDYLKGKLDIQSTPGTGTTVNIEIDVQQTTPGIATDH</sequence>
<dbReference type="SUPFAM" id="SSF48452">
    <property type="entry name" value="TPR-like"/>
    <property type="match status" value="1"/>
</dbReference>
<dbReference type="PANTHER" id="PTHR24421:SF10">
    <property type="entry name" value="NITRATE_NITRITE SENSOR PROTEIN NARQ"/>
    <property type="match status" value="1"/>
</dbReference>
<dbReference type="SMART" id="SM00387">
    <property type="entry name" value="HATPase_c"/>
    <property type="match status" value="1"/>
</dbReference>
<dbReference type="InterPro" id="IPR050482">
    <property type="entry name" value="Sensor_HK_TwoCompSys"/>
</dbReference>
<keyword evidence="8" id="KW-0902">Two-component regulatory system</keyword>
<feature type="coiled-coil region" evidence="9">
    <location>
        <begin position="359"/>
        <end position="395"/>
    </location>
</feature>
<dbReference type="Pfam" id="PF02518">
    <property type="entry name" value="HATPase_c"/>
    <property type="match status" value="1"/>
</dbReference>
<keyword evidence="7" id="KW-0067">ATP-binding</keyword>
<protein>
    <recommendedName>
        <fullName evidence="2">histidine kinase</fullName>
        <ecNumber evidence="2">2.7.13.3</ecNumber>
    </recommendedName>
</protein>
<dbReference type="InterPro" id="IPR005467">
    <property type="entry name" value="His_kinase_dom"/>
</dbReference>
<comment type="catalytic activity">
    <reaction evidence="1">
        <text>ATP + protein L-histidine = ADP + protein N-phospho-L-histidine.</text>
        <dbReference type="EC" id="2.7.13.3"/>
    </reaction>
</comment>
<dbReference type="Gene3D" id="1.25.40.10">
    <property type="entry name" value="Tetratricopeptide repeat domain"/>
    <property type="match status" value="2"/>
</dbReference>
<dbReference type="GO" id="GO:0046983">
    <property type="term" value="F:protein dimerization activity"/>
    <property type="evidence" value="ECO:0007669"/>
    <property type="project" value="InterPro"/>
</dbReference>
<feature type="domain" description="Histidine kinase" evidence="12">
    <location>
        <begin position="467"/>
        <end position="660"/>
    </location>
</feature>
<evidence type="ECO:0000256" key="11">
    <source>
        <dbReference type="SAM" id="SignalP"/>
    </source>
</evidence>
<dbReference type="PROSITE" id="PS50109">
    <property type="entry name" value="HIS_KIN"/>
    <property type="match status" value="1"/>
</dbReference>
<evidence type="ECO:0000259" key="12">
    <source>
        <dbReference type="PROSITE" id="PS50109"/>
    </source>
</evidence>
<keyword evidence="14" id="KW-1185">Reference proteome</keyword>
<dbReference type="InterPro" id="IPR003594">
    <property type="entry name" value="HATPase_dom"/>
</dbReference>
<keyword evidence="6" id="KW-0418">Kinase</keyword>
<dbReference type="EMBL" id="RPDH01000001">
    <property type="protein sequence ID" value="RPE14126.1"/>
    <property type="molecule type" value="Genomic_DNA"/>
</dbReference>
<keyword evidence="9" id="KW-0175">Coiled coil</keyword>
<keyword evidence="10" id="KW-0472">Membrane</keyword>
<dbReference type="OrthoDB" id="617348at2"/>
<keyword evidence="10" id="KW-1133">Transmembrane helix</keyword>
<dbReference type="PANTHER" id="PTHR24421">
    <property type="entry name" value="NITRATE/NITRITE SENSOR PROTEIN NARX-RELATED"/>
    <property type="match status" value="1"/>
</dbReference>
<dbReference type="Proteomes" id="UP000278351">
    <property type="component" value="Unassembled WGS sequence"/>
</dbReference>
<dbReference type="Gene3D" id="3.30.565.10">
    <property type="entry name" value="Histidine kinase-like ATPase, C-terminal domain"/>
    <property type="match status" value="1"/>
</dbReference>
<organism evidence="13 14">
    <name type="scientific">Chitinophaga lutea</name>
    <dbReference type="NCBI Taxonomy" id="2488634"/>
    <lineage>
        <taxon>Bacteria</taxon>
        <taxon>Pseudomonadati</taxon>
        <taxon>Bacteroidota</taxon>
        <taxon>Chitinophagia</taxon>
        <taxon>Chitinophagales</taxon>
        <taxon>Chitinophagaceae</taxon>
        <taxon>Chitinophaga</taxon>
    </lineage>
</organism>
<reference evidence="13 14" key="1">
    <citation type="submission" date="2018-11" db="EMBL/GenBank/DDBJ databases">
        <title>Chitinophaga lutea sp.nov., isolate from arsenic contaminated soil.</title>
        <authorList>
            <person name="Zong Y."/>
        </authorList>
    </citation>
    <scope>NUCLEOTIDE SEQUENCE [LARGE SCALE GENOMIC DNA]</scope>
    <source>
        <strain evidence="13 14">ZY74</strain>
    </source>
</reference>
<accession>A0A3N4Q220</accession>
<evidence type="ECO:0000256" key="1">
    <source>
        <dbReference type="ARBA" id="ARBA00000085"/>
    </source>
</evidence>
<keyword evidence="3" id="KW-0597">Phosphoprotein</keyword>
<evidence type="ECO:0000256" key="2">
    <source>
        <dbReference type="ARBA" id="ARBA00012438"/>
    </source>
</evidence>
<dbReference type="Gene3D" id="1.20.5.1930">
    <property type="match status" value="1"/>
</dbReference>
<evidence type="ECO:0000256" key="8">
    <source>
        <dbReference type="ARBA" id="ARBA00023012"/>
    </source>
</evidence>
<evidence type="ECO:0000313" key="14">
    <source>
        <dbReference type="Proteomes" id="UP000278351"/>
    </source>
</evidence>
<feature type="signal peptide" evidence="11">
    <location>
        <begin position="1"/>
        <end position="21"/>
    </location>
</feature>
<dbReference type="InterPro" id="IPR011990">
    <property type="entry name" value="TPR-like_helical_dom_sf"/>
</dbReference>
<feature type="chain" id="PRO_5018044591" description="histidine kinase" evidence="11">
    <location>
        <begin position="22"/>
        <end position="669"/>
    </location>
</feature>
<evidence type="ECO:0000256" key="6">
    <source>
        <dbReference type="ARBA" id="ARBA00022777"/>
    </source>
</evidence>
<dbReference type="GO" id="GO:0005524">
    <property type="term" value="F:ATP binding"/>
    <property type="evidence" value="ECO:0007669"/>
    <property type="project" value="UniProtKB-KW"/>
</dbReference>
<dbReference type="EC" id="2.7.13.3" evidence="2"/>
<keyword evidence="10" id="KW-0812">Transmembrane</keyword>
<dbReference type="Pfam" id="PF07730">
    <property type="entry name" value="HisKA_3"/>
    <property type="match status" value="1"/>
</dbReference>
<evidence type="ECO:0000256" key="3">
    <source>
        <dbReference type="ARBA" id="ARBA00022553"/>
    </source>
</evidence>
<dbReference type="InterPro" id="IPR036890">
    <property type="entry name" value="HATPase_C_sf"/>
</dbReference>
<feature type="transmembrane region" description="Helical" evidence="10">
    <location>
        <begin position="401"/>
        <end position="424"/>
    </location>
</feature>
<comment type="caution">
    <text evidence="13">The sequence shown here is derived from an EMBL/GenBank/DDBJ whole genome shotgun (WGS) entry which is preliminary data.</text>
</comment>
<evidence type="ECO:0000256" key="5">
    <source>
        <dbReference type="ARBA" id="ARBA00022741"/>
    </source>
</evidence>
<dbReference type="SUPFAM" id="SSF55874">
    <property type="entry name" value="ATPase domain of HSP90 chaperone/DNA topoisomerase II/histidine kinase"/>
    <property type="match status" value="1"/>
</dbReference>